<gene>
    <name evidence="1" type="primary">SETMAR_1</name>
    <name evidence="1" type="ORF">TNCT_231821</name>
</gene>
<keyword evidence="2" id="KW-1185">Reference proteome</keyword>
<dbReference type="PANTHER" id="PTHR46060:SF1">
    <property type="entry name" value="MARINER MOS1 TRANSPOSASE-LIKE PROTEIN"/>
    <property type="match status" value="1"/>
</dbReference>
<protein>
    <submittedName>
        <fullName evidence="1">Histone-lysine N-methyltransferase SETMAR</fullName>
    </submittedName>
</protein>
<reference evidence="1" key="1">
    <citation type="submission" date="2020-07" db="EMBL/GenBank/DDBJ databases">
        <title>Multicomponent nature underlies the extraordinary mechanical properties of spider dragline silk.</title>
        <authorList>
            <person name="Kono N."/>
            <person name="Nakamura H."/>
            <person name="Mori M."/>
            <person name="Yoshida Y."/>
            <person name="Ohtoshi R."/>
            <person name="Malay A.D."/>
            <person name="Moran D.A.P."/>
            <person name="Tomita M."/>
            <person name="Numata K."/>
            <person name="Arakawa K."/>
        </authorList>
    </citation>
    <scope>NUCLEOTIDE SEQUENCE</scope>
</reference>
<dbReference type="InterPro" id="IPR052709">
    <property type="entry name" value="Transposase-MT_Hybrid"/>
</dbReference>
<dbReference type="OrthoDB" id="6431202at2759"/>
<organism evidence="1 2">
    <name type="scientific">Trichonephila clavata</name>
    <name type="common">Joro spider</name>
    <name type="synonym">Nephila clavata</name>
    <dbReference type="NCBI Taxonomy" id="2740835"/>
    <lineage>
        <taxon>Eukaryota</taxon>
        <taxon>Metazoa</taxon>
        <taxon>Ecdysozoa</taxon>
        <taxon>Arthropoda</taxon>
        <taxon>Chelicerata</taxon>
        <taxon>Arachnida</taxon>
        <taxon>Araneae</taxon>
        <taxon>Araneomorphae</taxon>
        <taxon>Entelegynae</taxon>
        <taxon>Araneoidea</taxon>
        <taxon>Nephilidae</taxon>
        <taxon>Trichonephila</taxon>
    </lineage>
</organism>
<sequence length="95" mass="11050">MDSAIMLHDNARPHKAECVRQLLQRWGWEELEHPPYSPNISPCDFDLIPKIKEQIRGRRFATRENIAKVVCKQVTRIIHGATNAEADSIQRLPHR</sequence>
<dbReference type="GO" id="GO:0003676">
    <property type="term" value="F:nucleic acid binding"/>
    <property type="evidence" value="ECO:0007669"/>
    <property type="project" value="InterPro"/>
</dbReference>
<name>A0A8X6LW44_TRICU</name>
<dbReference type="PANTHER" id="PTHR46060">
    <property type="entry name" value="MARINER MOS1 TRANSPOSASE-LIKE PROTEIN"/>
    <property type="match status" value="1"/>
</dbReference>
<dbReference type="AlphaFoldDB" id="A0A8X6LW44"/>
<evidence type="ECO:0000313" key="2">
    <source>
        <dbReference type="Proteomes" id="UP000887116"/>
    </source>
</evidence>
<dbReference type="EMBL" id="BMAO01028495">
    <property type="protein sequence ID" value="GFR25121.1"/>
    <property type="molecule type" value="Genomic_DNA"/>
</dbReference>
<dbReference type="Proteomes" id="UP000887116">
    <property type="component" value="Unassembled WGS sequence"/>
</dbReference>
<dbReference type="InterPro" id="IPR036397">
    <property type="entry name" value="RNaseH_sf"/>
</dbReference>
<proteinExistence type="predicted"/>
<accession>A0A8X6LW44</accession>
<dbReference type="Gene3D" id="3.30.420.10">
    <property type="entry name" value="Ribonuclease H-like superfamily/Ribonuclease H"/>
    <property type="match status" value="1"/>
</dbReference>
<comment type="caution">
    <text evidence="1">The sequence shown here is derived from an EMBL/GenBank/DDBJ whole genome shotgun (WGS) entry which is preliminary data.</text>
</comment>
<evidence type="ECO:0000313" key="1">
    <source>
        <dbReference type="EMBL" id="GFR25121.1"/>
    </source>
</evidence>